<dbReference type="Proteomes" id="UP001303760">
    <property type="component" value="Unassembled WGS sequence"/>
</dbReference>
<dbReference type="InterPro" id="IPR008278">
    <property type="entry name" value="4-PPantetheinyl_Trfase_dom"/>
</dbReference>
<gene>
    <name evidence="5" type="ORF">C8A03DRAFT_13895</name>
</gene>
<dbReference type="PANTHER" id="PTHR12215">
    <property type="entry name" value="PHOSPHOPANTETHEINE TRANSFERASE"/>
    <property type="match status" value="1"/>
</dbReference>
<protein>
    <recommendedName>
        <fullName evidence="1">holo-[acyl-carrier-protein] synthase</fullName>
        <ecNumber evidence="1">2.7.8.7</ecNumber>
    </recommendedName>
</protein>
<feature type="domain" description="4'-phosphopantetheinyl transferase" evidence="3">
    <location>
        <begin position="147"/>
        <end position="259"/>
    </location>
</feature>
<keyword evidence="6" id="KW-1185">Reference proteome</keyword>
<name>A0AAN7HDK7_9PEZI</name>
<reference evidence="5" key="1">
    <citation type="journal article" date="2023" name="Mol. Phylogenet. Evol.">
        <title>Genome-scale phylogeny and comparative genomics of the fungal order Sordariales.</title>
        <authorList>
            <person name="Hensen N."/>
            <person name="Bonometti L."/>
            <person name="Westerberg I."/>
            <person name="Brannstrom I.O."/>
            <person name="Guillou S."/>
            <person name="Cros-Aarteil S."/>
            <person name="Calhoun S."/>
            <person name="Haridas S."/>
            <person name="Kuo A."/>
            <person name="Mondo S."/>
            <person name="Pangilinan J."/>
            <person name="Riley R."/>
            <person name="LaButti K."/>
            <person name="Andreopoulos B."/>
            <person name="Lipzen A."/>
            <person name="Chen C."/>
            <person name="Yan M."/>
            <person name="Daum C."/>
            <person name="Ng V."/>
            <person name="Clum A."/>
            <person name="Steindorff A."/>
            <person name="Ohm R.A."/>
            <person name="Martin F."/>
            <person name="Silar P."/>
            <person name="Natvig D.O."/>
            <person name="Lalanne C."/>
            <person name="Gautier V."/>
            <person name="Ament-Velasquez S.L."/>
            <person name="Kruys A."/>
            <person name="Hutchinson M.I."/>
            <person name="Powell A.J."/>
            <person name="Barry K."/>
            <person name="Miller A.N."/>
            <person name="Grigoriev I.V."/>
            <person name="Debuchy R."/>
            <person name="Gladieux P."/>
            <person name="Hiltunen Thoren M."/>
            <person name="Johannesson H."/>
        </authorList>
    </citation>
    <scope>NUCLEOTIDE SEQUENCE</scope>
    <source>
        <strain evidence="5">CBS 532.94</strain>
    </source>
</reference>
<evidence type="ECO:0000259" key="4">
    <source>
        <dbReference type="Pfam" id="PF22624"/>
    </source>
</evidence>
<dbReference type="GO" id="GO:0005829">
    <property type="term" value="C:cytosol"/>
    <property type="evidence" value="ECO:0007669"/>
    <property type="project" value="TreeGrafter"/>
</dbReference>
<keyword evidence="2" id="KW-0808">Transferase</keyword>
<dbReference type="InterPro" id="IPR050559">
    <property type="entry name" value="P-Pant_transferase_sf"/>
</dbReference>
<evidence type="ECO:0000259" key="3">
    <source>
        <dbReference type="Pfam" id="PF01648"/>
    </source>
</evidence>
<dbReference type="EC" id="2.7.8.7" evidence="1"/>
<dbReference type="Pfam" id="PF01648">
    <property type="entry name" value="ACPS"/>
    <property type="match status" value="1"/>
</dbReference>
<reference evidence="5" key="2">
    <citation type="submission" date="2023-05" db="EMBL/GenBank/DDBJ databases">
        <authorList>
            <consortium name="Lawrence Berkeley National Laboratory"/>
            <person name="Steindorff A."/>
            <person name="Hensen N."/>
            <person name="Bonometti L."/>
            <person name="Westerberg I."/>
            <person name="Brannstrom I.O."/>
            <person name="Guillou S."/>
            <person name="Cros-Aarteil S."/>
            <person name="Calhoun S."/>
            <person name="Haridas S."/>
            <person name="Kuo A."/>
            <person name="Mondo S."/>
            <person name="Pangilinan J."/>
            <person name="Riley R."/>
            <person name="Labutti K."/>
            <person name="Andreopoulos B."/>
            <person name="Lipzen A."/>
            <person name="Chen C."/>
            <person name="Yanf M."/>
            <person name="Daum C."/>
            <person name="Ng V."/>
            <person name="Clum A."/>
            <person name="Ohm R."/>
            <person name="Martin F."/>
            <person name="Silar P."/>
            <person name="Natvig D."/>
            <person name="Lalanne C."/>
            <person name="Gautier V."/>
            <person name="Ament-Velasquez S.L."/>
            <person name="Kruys A."/>
            <person name="Hutchinson M.I."/>
            <person name="Powell A.J."/>
            <person name="Barry K."/>
            <person name="Miller A.N."/>
            <person name="Grigoriev I.V."/>
            <person name="Debuchy R."/>
            <person name="Gladieux P."/>
            <person name="Thoren M.H."/>
            <person name="Johannesson H."/>
        </authorList>
    </citation>
    <scope>NUCLEOTIDE SEQUENCE</scope>
    <source>
        <strain evidence="5">CBS 532.94</strain>
    </source>
</reference>
<dbReference type="Gene3D" id="3.90.470.20">
    <property type="entry name" value="4'-phosphopantetheinyl transferase domain"/>
    <property type="match status" value="2"/>
</dbReference>
<dbReference type="GO" id="GO:0019878">
    <property type="term" value="P:lysine biosynthetic process via aminoadipic acid"/>
    <property type="evidence" value="ECO:0007669"/>
    <property type="project" value="TreeGrafter"/>
</dbReference>
<dbReference type="PANTHER" id="PTHR12215:SF10">
    <property type="entry name" value="L-AMINOADIPATE-SEMIALDEHYDE DEHYDROGENASE-PHOSPHOPANTETHEINYL TRANSFERASE"/>
    <property type="match status" value="1"/>
</dbReference>
<accession>A0AAN7HDK7</accession>
<dbReference type="AlphaFoldDB" id="A0AAN7HDK7"/>
<dbReference type="InterPro" id="IPR055066">
    <property type="entry name" value="AASDHPPT_N"/>
</dbReference>
<evidence type="ECO:0000256" key="2">
    <source>
        <dbReference type="ARBA" id="ARBA00022679"/>
    </source>
</evidence>
<organism evidence="5 6">
    <name type="scientific">Achaetomium macrosporum</name>
    <dbReference type="NCBI Taxonomy" id="79813"/>
    <lineage>
        <taxon>Eukaryota</taxon>
        <taxon>Fungi</taxon>
        <taxon>Dikarya</taxon>
        <taxon>Ascomycota</taxon>
        <taxon>Pezizomycotina</taxon>
        <taxon>Sordariomycetes</taxon>
        <taxon>Sordariomycetidae</taxon>
        <taxon>Sordariales</taxon>
        <taxon>Chaetomiaceae</taxon>
        <taxon>Achaetomium</taxon>
    </lineage>
</organism>
<dbReference type="InterPro" id="IPR037143">
    <property type="entry name" value="4-PPantetheinyl_Trfase_dom_sf"/>
</dbReference>
<feature type="domain" description="4'-phosphopantetheinyl transferase N-terminal" evidence="4">
    <location>
        <begin position="32"/>
        <end position="127"/>
    </location>
</feature>
<evidence type="ECO:0000313" key="5">
    <source>
        <dbReference type="EMBL" id="KAK4239748.1"/>
    </source>
</evidence>
<evidence type="ECO:0000256" key="1">
    <source>
        <dbReference type="ARBA" id="ARBA00013172"/>
    </source>
</evidence>
<dbReference type="EMBL" id="MU860056">
    <property type="protein sequence ID" value="KAK4239748.1"/>
    <property type="molecule type" value="Genomic_DNA"/>
</dbReference>
<sequence length="342" mass="37782">MSSTEQPTLAQWILDTRAWFPEVSATQQLETHASRAFSLLPPSSRTAILRYYHPRDAKMALASALLKHYAVARLSHTSWSQLLAANNPDGAFTRDARTKPVYIDPATGTQPVAFNVSHQAGIVAIIAVAGYHPPSTGEAQAEVGVEVGVDVVCTSERRARDHAMIARDGWPAFVDMHGDVFAPGEVRYLKHRVLSTAAGLVPASAPTAEQVVDGKLRAFYALWALREAYVKLTGEALLAEWLRELEFVDFRPPRPTAAWEVPAQEGDGEREDAEVIRRVDIRFKGEKVEDVNMCLRSMGPDYMIATAVRTPGRKEDGLGWSLGPYELLSLEEVLDFAESSRW</sequence>
<comment type="caution">
    <text evidence="5">The sequence shown here is derived from an EMBL/GenBank/DDBJ whole genome shotgun (WGS) entry which is preliminary data.</text>
</comment>
<dbReference type="Pfam" id="PF22624">
    <property type="entry name" value="AASDHPPT_N"/>
    <property type="match status" value="1"/>
</dbReference>
<dbReference type="SUPFAM" id="SSF56214">
    <property type="entry name" value="4'-phosphopantetheinyl transferase"/>
    <property type="match status" value="2"/>
</dbReference>
<proteinExistence type="predicted"/>
<dbReference type="GO" id="GO:0008897">
    <property type="term" value="F:holo-[acyl-carrier-protein] synthase activity"/>
    <property type="evidence" value="ECO:0007669"/>
    <property type="project" value="UniProtKB-EC"/>
</dbReference>
<dbReference type="GO" id="GO:0000287">
    <property type="term" value="F:magnesium ion binding"/>
    <property type="evidence" value="ECO:0007669"/>
    <property type="project" value="InterPro"/>
</dbReference>
<evidence type="ECO:0000313" key="6">
    <source>
        <dbReference type="Proteomes" id="UP001303760"/>
    </source>
</evidence>